<evidence type="ECO:0000313" key="1">
    <source>
        <dbReference type="EMBL" id="GAK31505.1"/>
    </source>
</evidence>
<name>A0A069CUM4_WEIOS</name>
<organism evidence="1 2">
    <name type="scientific">Weissella oryzae (strain DSM 25784 / JCM 18191 / LMG 30913 / SG25)</name>
    <dbReference type="NCBI Taxonomy" id="1329250"/>
    <lineage>
        <taxon>Bacteria</taxon>
        <taxon>Bacillati</taxon>
        <taxon>Bacillota</taxon>
        <taxon>Bacilli</taxon>
        <taxon>Lactobacillales</taxon>
        <taxon>Lactobacillaceae</taxon>
        <taxon>Weissella</taxon>
    </lineage>
</organism>
<dbReference type="Proteomes" id="UP000030643">
    <property type="component" value="Unassembled WGS sequence"/>
</dbReference>
<reference evidence="2" key="1">
    <citation type="journal article" date="2014" name="Genome Announc.">
        <title>Draft genome sequence of Weissella oryzae SG25T, isolated from fermented rice grains.</title>
        <authorList>
            <person name="Tanizawa Y."/>
            <person name="Fujisawa T."/>
            <person name="Mochizuki T."/>
            <person name="Kaminuma E."/>
            <person name="Suzuki Y."/>
            <person name="Nakamura Y."/>
            <person name="Tohno M."/>
        </authorList>
    </citation>
    <scope>NUCLEOTIDE SEQUENCE [LARGE SCALE GENOMIC DNA]</scope>
    <source>
        <strain evidence="2">DSM 25784 / JCM 18191 / LMG 30913 / SG25</strain>
    </source>
</reference>
<dbReference type="EMBL" id="DF820493">
    <property type="protein sequence ID" value="GAK31505.1"/>
    <property type="molecule type" value="Genomic_DNA"/>
</dbReference>
<protein>
    <submittedName>
        <fullName evidence="1">Uncharacterized protein</fullName>
    </submittedName>
</protein>
<keyword evidence="2" id="KW-1185">Reference proteome</keyword>
<accession>A0A069CUM4</accession>
<dbReference type="STRING" id="1329250.WOSG25_100710"/>
<sequence length="46" mass="5244">MSLDGAKADLTAFLYVLKPVYKLTGLYFKPKIKFVLISAKFIKYIS</sequence>
<proteinExistence type="predicted"/>
<gene>
    <name evidence="1" type="ORF">WOSG25_100710</name>
</gene>
<dbReference type="AlphaFoldDB" id="A0A069CUM4"/>
<evidence type="ECO:0000313" key="2">
    <source>
        <dbReference type="Proteomes" id="UP000030643"/>
    </source>
</evidence>